<dbReference type="SUPFAM" id="SSF53822">
    <property type="entry name" value="Periplasmic binding protein-like I"/>
    <property type="match status" value="1"/>
</dbReference>
<dbReference type="PANTHER" id="PTHR30146">
    <property type="entry name" value="LACI-RELATED TRANSCRIPTIONAL REPRESSOR"/>
    <property type="match status" value="1"/>
</dbReference>
<dbReference type="Gene3D" id="1.10.260.40">
    <property type="entry name" value="lambda repressor-like DNA-binding domains"/>
    <property type="match status" value="1"/>
</dbReference>
<dbReference type="OrthoDB" id="5171752at2"/>
<dbReference type="STRING" id="36805.BOH66_15970"/>
<proteinExistence type="predicted"/>
<gene>
    <name evidence="5" type="ORF">BOH66_15970</name>
</gene>
<keyword evidence="6" id="KW-1185">Reference proteome</keyword>
<dbReference type="InterPro" id="IPR046335">
    <property type="entry name" value="LacI/GalR-like_sensor"/>
</dbReference>
<evidence type="ECO:0000313" key="5">
    <source>
        <dbReference type="EMBL" id="APZ35561.1"/>
    </source>
</evidence>
<feature type="domain" description="HTH lacI-type" evidence="4">
    <location>
        <begin position="6"/>
        <end position="61"/>
    </location>
</feature>
<dbReference type="PANTHER" id="PTHR30146:SF138">
    <property type="entry name" value="TRANSCRIPTIONAL REGULATORY PROTEIN"/>
    <property type="match status" value="1"/>
</dbReference>
<evidence type="ECO:0000256" key="1">
    <source>
        <dbReference type="ARBA" id="ARBA00023015"/>
    </source>
</evidence>
<reference evidence="5 6" key="1">
    <citation type="submission" date="2016-12" db="EMBL/GenBank/DDBJ databases">
        <title>Complete genome sequence of Microbacterium aurum KACC 15219.</title>
        <authorList>
            <person name="Jung Y."/>
            <person name="Shin J.-H."/>
            <person name="Lee Y.-J."/>
            <person name="Yi H."/>
            <person name="Bahn Y.-S."/>
            <person name="Kim J.F."/>
            <person name="Lee D.-W."/>
        </authorList>
    </citation>
    <scope>NUCLEOTIDE SEQUENCE [LARGE SCALE GENOMIC DNA]</scope>
    <source>
        <strain evidence="5 6">KACC 15219</strain>
    </source>
</reference>
<keyword evidence="2" id="KW-0238">DNA-binding</keyword>
<dbReference type="KEGG" id="maur:BOH66_15970"/>
<organism evidence="5 6">
    <name type="scientific">Microbacterium aurum</name>
    <dbReference type="NCBI Taxonomy" id="36805"/>
    <lineage>
        <taxon>Bacteria</taxon>
        <taxon>Bacillati</taxon>
        <taxon>Actinomycetota</taxon>
        <taxon>Actinomycetes</taxon>
        <taxon>Micrococcales</taxon>
        <taxon>Microbacteriaceae</taxon>
        <taxon>Microbacterium</taxon>
    </lineage>
</organism>
<evidence type="ECO:0000259" key="4">
    <source>
        <dbReference type="PROSITE" id="PS50932"/>
    </source>
</evidence>
<dbReference type="InterPro" id="IPR028082">
    <property type="entry name" value="Peripla_BP_I"/>
</dbReference>
<dbReference type="Gene3D" id="3.40.50.2300">
    <property type="match status" value="2"/>
</dbReference>
<keyword evidence="1" id="KW-0805">Transcription regulation</keyword>
<dbReference type="InterPro" id="IPR010982">
    <property type="entry name" value="Lambda_DNA-bd_dom_sf"/>
</dbReference>
<dbReference type="Proteomes" id="UP000187185">
    <property type="component" value="Chromosome"/>
</dbReference>
<dbReference type="Pfam" id="PF13377">
    <property type="entry name" value="Peripla_BP_3"/>
    <property type="match status" value="1"/>
</dbReference>
<evidence type="ECO:0000256" key="2">
    <source>
        <dbReference type="ARBA" id="ARBA00023125"/>
    </source>
</evidence>
<evidence type="ECO:0000313" key="6">
    <source>
        <dbReference type="Proteomes" id="UP000187185"/>
    </source>
</evidence>
<dbReference type="CDD" id="cd01392">
    <property type="entry name" value="HTH_LacI"/>
    <property type="match status" value="1"/>
</dbReference>
<name>A0A1P8UBQ3_9MICO</name>
<dbReference type="PROSITE" id="PS50932">
    <property type="entry name" value="HTH_LACI_2"/>
    <property type="match status" value="1"/>
</dbReference>
<dbReference type="GO" id="GO:0003700">
    <property type="term" value="F:DNA-binding transcription factor activity"/>
    <property type="evidence" value="ECO:0007669"/>
    <property type="project" value="TreeGrafter"/>
</dbReference>
<dbReference type="SMART" id="SM00354">
    <property type="entry name" value="HTH_LACI"/>
    <property type="match status" value="1"/>
</dbReference>
<keyword evidence="3" id="KW-0804">Transcription</keyword>
<dbReference type="Pfam" id="PF00356">
    <property type="entry name" value="LacI"/>
    <property type="match status" value="1"/>
</dbReference>
<dbReference type="InterPro" id="IPR000843">
    <property type="entry name" value="HTH_LacI"/>
</dbReference>
<protein>
    <submittedName>
        <fullName evidence="5">Transcriptional regulator</fullName>
    </submittedName>
</protein>
<dbReference type="EMBL" id="CP018762">
    <property type="protein sequence ID" value="APZ35561.1"/>
    <property type="molecule type" value="Genomic_DNA"/>
</dbReference>
<dbReference type="GO" id="GO:0000976">
    <property type="term" value="F:transcription cis-regulatory region binding"/>
    <property type="evidence" value="ECO:0007669"/>
    <property type="project" value="TreeGrafter"/>
</dbReference>
<accession>A0A1P8UBQ3</accession>
<sequence>MTNRRATIADVARVAGVSPSTASVVFSGKTPVSDPTRQRVLDAAASLGYTGPDPRAASLRRGRSGIVAVVVGSSLNFMFLDPVQRLLMDGLAEAVAPLGAGLLLLRRDAGIDSENAPTLTTASIDAAVLIGCDRSLRETLPDVQARGIPIVVVEGDAGDDVPRIALDNREAQRRAAEHLRDLGHTRVAIVTLWQDAAGTRGWIAPDADITIDVTRDRLRGARDVFPDAPAFASAHSSIDDGFAAGRVLFADPQSRPTAVIAQSDLLATGVIRAAEEAGLRVPQDVSVTGFDGIPVDGLAPYELTTLFQPATDKGRAAGAAVAAMLEGQVPASVLLTSTFRPGNTTAPPMAP</sequence>
<dbReference type="SUPFAM" id="SSF47413">
    <property type="entry name" value="lambda repressor-like DNA-binding domains"/>
    <property type="match status" value="1"/>
</dbReference>
<dbReference type="RefSeq" id="WP_076691927.1">
    <property type="nucleotide sequence ID" value="NZ_CP018762.1"/>
</dbReference>
<evidence type="ECO:0000256" key="3">
    <source>
        <dbReference type="ARBA" id="ARBA00023163"/>
    </source>
</evidence>
<dbReference type="AlphaFoldDB" id="A0A1P8UBQ3"/>